<name>A0AA44ANE7_9BACT</name>
<dbReference type="Proteomes" id="UP000448908">
    <property type="component" value="Unassembled WGS sequence"/>
</dbReference>
<dbReference type="GeneID" id="93072048"/>
<comment type="caution">
    <text evidence="1">The sequence shown here is derived from an EMBL/GenBank/DDBJ whole genome shotgun (WGS) entry which is preliminary data.</text>
</comment>
<dbReference type="PROSITE" id="PS51257">
    <property type="entry name" value="PROKAR_LIPOPROTEIN"/>
    <property type="match status" value="1"/>
</dbReference>
<reference evidence="1 2" key="1">
    <citation type="journal article" date="2019" name="Nat. Med.">
        <title>A library of human gut bacterial isolates paired with longitudinal multiomics data enables mechanistic microbiome research.</title>
        <authorList>
            <person name="Poyet M."/>
            <person name="Groussin M."/>
            <person name="Gibbons S.M."/>
            <person name="Avila-Pacheco J."/>
            <person name="Jiang X."/>
            <person name="Kearney S.M."/>
            <person name="Perrotta A.R."/>
            <person name="Berdy B."/>
            <person name="Zhao S."/>
            <person name="Lieberman T.D."/>
            <person name="Swanson P.K."/>
            <person name="Smith M."/>
            <person name="Roesemann S."/>
            <person name="Alexander J.E."/>
            <person name="Rich S.A."/>
            <person name="Livny J."/>
            <person name="Vlamakis H."/>
            <person name="Clish C."/>
            <person name="Bullock K."/>
            <person name="Deik A."/>
            <person name="Scott J."/>
            <person name="Pierce K.A."/>
            <person name="Xavier R.J."/>
            <person name="Alm E.J."/>
        </authorList>
    </citation>
    <scope>NUCLEOTIDE SEQUENCE [LARGE SCALE GENOMIC DNA]</scope>
    <source>
        <strain evidence="1 2">BIOML-A16</strain>
    </source>
</reference>
<organism evidence="1 2">
    <name type="scientific">Parabacteroides merdae</name>
    <dbReference type="NCBI Taxonomy" id="46503"/>
    <lineage>
        <taxon>Bacteria</taxon>
        <taxon>Pseudomonadati</taxon>
        <taxon>Bacteroidota</taxon>
        <taxon>Bacteroidia</taxon>
        <taxon>Bacteroidales</taxon>
        <taxon>Tannerellaceae</taxon>
        <taxon>Parabacteroides</taxon>
    </lineage>
</organism>
<dbReference type="RefSeq" id="WP_004288699.1">
    <property type="nucleotide sequence ID" value="NZ_WNCS01000018.1"/>
</dbReference>
<gene>
    <name evidence="1" type="ORF">GMD92_12590</name>
</gene>
<dbReference type="EMBL" id="WNDA01000020">
    <property type="protein sequence ID" value="MTU69889.1"/>
    <property type="molecule type" value="Genomic_DNA"/>
</dbReference>
<accession>A0AA44ANE7</accession>
<evidence type="ECO:0000313" key="2">
    <source>
        <dbReference type="Proteomes" id="UP000448908"/>
    </source>
</evidence>
<protein>
    <submittedName>
        <fullName evidence="1">Uncharacterized protein</fullName>
    </submittedName>
</protein>
<sequence>MRRQGASAPSVLHGFLSCPPALFLVSDAQAFSLLPHVSSLFPFIHFPSSPFTV</sequence>
<dbReference type="AlphaFoldDB" id="A0AA44ANE7"/>
<evidence type="ECO:0000313" key="1">
    <source>
        <dbReference type="EMBL" id="MTU69889.1"/>
    </source>
</evidence>
<proteinExistence type="predicted"/>